<keyword evidence="1" id="KW-0175">Coiled coil</keyword>
<dbReference type="Pfam" id="PF15002">
    <property type="entry name" value="ERK-JNK_inhib"/>
    <property type="match status" value="1"/>
</dbReference>
<name>A0A913XX81_EXADI</name>
<evidence type="ECO:0000256" key="1">
    <source>
        <dbReference type="SAM" id="Coils"/>
    </source>
</evidence>
<dbReference type="AlphaFoldDB" id="A0A913XX81"/>
<dbReference type="EnsemblMetazoa" id="XM_021056064.2">
    <property type="protein sequence ID" value="XP_020911723.1"/>
    <property type="gene ID" value="LOC110249493"/>
</dbReference>
<dbReference type="KEGG" id="epa:110249493"/>
<feature type="coiled-coil region" evidence="1">
    <location>
        <begin position="22"/>
        <end position="49"/>
    </location>
</feature>
<organism evidence="4 5">
    <name type="scientific">Exaiptasia diaphana</name>
    <name type="common">Tropical sea anemone</name>
    <name type="synonym">Aiptasia pulchella</name>
    <dbReference type="NCBI Taxonomy" id="2652724"/>
    <lineage>
        <taxon>Eukaryota</taxon>
        <taxon>Metazoa</taxon>
        <taxon>Cnidaria</taxon>
        <taxon>Anthozoa</taxon>
        <taxon>Hexacorallia</taxon>
        <taxon>Actiniaria</taxon>
        <taxon>Aiptasiidae</taxon>
        <taxon>Exaiptasia</taxon>
    </lineage>
</organism>
<dbReference type="GeneID" id="110249493"/>
<dbReference type="Proteomes" id="UP000887567">
    <property type="component" value="Unplaced"/>
</dbReference>
<proteinExistence type="predicted"/>
<dbReference type="InterPro" id="IPR026321">
    <property type="entry name" value="CC134"/>
</dbReference>
<accession>A0A913XX81</accession>
<dbReference type="OrthoDB" id="5854099at2759"/>
<evidence type="ECO:0000313" key="4">
    <source>
        <dbReference type="EnsemblMetazoa" id="XP_020911723.1"/>
    </source>
</evidence>
<evidence type="ECO:0000256" key="2">
    <source>
        <dbReference type="SAM" id="MobiDB-lite"/>
    </source>
</evidence>
<feature type="chain" id="PRO_5036964812" evidence="3">
    <location>
        <begin position="22"/>
        <end position="240"/>
    </location>
</feature>
<evidence type="ECO:0000256" key="3">
    <source>
        <dbReference type="SAM" id="SignalP"/>
    </source>
</evidence>
<feature type="compositionally biased region" description="Basic residues" evidence="2">
    <location>
        <begin position="215"/>
        <end position="234"/>
    </location>
</feature>
<dbReference type="PANTHER" id="PTHR14735">
    <property type="entry name" value="COILED-COIL DOMAIN-CONTAINING PROTEIN 134"/>
    <property type="match status" value="1"/>
</dbReference>
<protein>
    <submittedName>
        <fullName evidence="4">Uncharacterized protein</fullName>
    </submittedName>
</protein>
<evidence type="ECO:0000313" key="5">
    <source>
        <dbReference type="Proteomes" id="UP000887567"/>
    </source>
</evidence>
<keyword evidence="5" id="KW-1185">Reference proteome</keyword>
<keyword evidence="3" id="KW-0732">Signal</keyword>
<feature type="region of interest" description="Disordered" evidence="2">
    <location>
        <begin position="209"/>
        <end position="240"/>
    </location>
</feature>
<dbReference type="PANTHER" id="PTHR14735:SF1">
    <property type="entry name" value="COILED-COIL DOMAIN-CONTAINING PROTEIN 134"/>
    <property type="match status" value="1"/>
</dbReference>
<sequence>MERAVFRVLVVFLAVVSFTLGNEELDKQAEELKEQHKDLRAARSKLEMETYRSAFKRKRGQQIAAAKTIQNDLKSYAKQFDMVDKVTEKMFWVMEKSRTELANVGYTPGDPFPLEKDIKEALAHVLENTALFGDILLRLPDITHQILRRSKEHELLIKWCISICNATEVYDGTGRQLLNLVAQELQLVPKDDNYVNPYKLEAQLDAEYEKEKARRTMSSKQKKKEEKKKRKKGPRLSDEL</sequence>
<dbReference type="RefSeq" id="XP_020911723.1">
    <property type="nucleotide sequence ID" value="XM_021056064.2"/>
</dbReference>
<dbReference type="OMA" id="GIGFCNQ"/>
<feature type="signal peptide" evidence="3">
    <location>
        <begin position="1"/>
        <end position="21"/>
    </location>
</feature>
<reference evidence="4" key="1">
    <citation type="submission" date="2022-11" db="UniProtKB">
        <authorList>
            <consortium name="EnsemblMetazoa"/>
        </authorList>
    </citation>
    <scope>IDENTIFICATION</scope>
</reference>